<proteinExistence type="predicted"/>
<dbReference type="EMBL" id="CAJZBQ010000001">
    <property type="protein sequence ID" value="CAG9310116.1"/>
    <property type="molecule type" value="Genomic_DNA"/>
</dbReference>
<feature type="transmembrane region" description="Helical" evidence="2">
    <location>
        <begin position="101"/>
        <end position="119"/>
    </location>
</feature>
<sequence>MDKKESDLALCHFCDETVNTYIIPETTYVTIIVICLVILIFGIWSVCLLPFAIPLSKAMVTRCRKCQGKLKVRQPYGLSGLKDEVLSFKCGQCAIVFSRSYLVSILTVIIFIIILFWGTDEHIKSYEYSSASWHEYVHDCGSEVLLQNSVKAHDTFARKYLGKTISWEGYLVKATENQGSWFRGDHAVILLVKMIPSESDIHADLILSMDDHDFQKNIQALSSLDKGSEFRFNATFISVGDENSLHHLHADSIEKLSGFMAIPAHLHNVNQRYTPKTPSVQIVNIENVKPEIKHNDTHTYSDSDQENPHA</sequence>
<keyword evidence="2" id="KW-0472">Membrane</keyword>
<reference evidence="4" key="1">
    <citation type="submission" date="2021-09" db="EMBL/GenBank/DDBJ databases">
        <authorList>
            <consortium name="AG Swart"/>
            <person name="Singh M."/>
            <person name="Singh A."/>
            <person name="Seah K."/>
            <person name="Emmerich C."/>
        </authorList>
    </citation>
    <scope>NUCLEOTIDE SEQUENCE</scope>
    <source>
        <strain evidence="4">ATCC30299</strain>
    </source>
</reference>
<dbReference type="Pfam" id="PF10601">
    <property type="entry name" value="zf-LITAF-like"/>
    <property type="match status" value="1"/>
</dbReference>
<feature type="region of interest" description="Disordered" evidence="1">
    <location>
        <begin position="291"/>
        <end position="310"/>
    </location>
</feature>
<feature type="transmembrane region" description="Helical" evidence="2">
    <location>
        <begin position="28"/>
        <end position="55"/>
    </location>
</feature>
<dbReference type="AlphaFoldDB" id="A0AAU9I9K3"/>
<accession>A0AAU9I9K3</accession>
<keyword evidence="5" id="KW-1185">Reference proteome</keyword>
<dbReference type="Proteomes" id="UP001162131">
    <property type="component" value="Unassembled WGS sequence"/>
</dbReference>
<keyword evidence="2" id="KW-0812">Transmembrane</keyword>
<evidence type="ECO:0000313" key="4">
    <source>
        <dbReference type="EMBL" id="CAG9310116.1"/>
    </source>
</evidence>
<comment type="caution">
    <text evidence="4">The sequence shown here is derived from an EMBL/GenBank/DDBJ whole genome shotgun (WGS) entry which is preliminary data.</text>
</comment>
<dbReference type="InterPro" id="IPR006629">
    <property type="entry name" value="LITAF"/>
</dbReference>
<name>A0AAU9I9K3_9CILI</name>
<evidence type="ECO:0000256" key="2">
    <source>
        <dbReference type="SAM" id="Phobius"/>
    </source>
</evidence>
<evidence type="ECO:0000259" key="3">
    <source>
        <dbReference type="PROSITE" id="PS51837"/>
    </source>
</evidence>
<gene>
    <name evidence="4" type="ORF">BSTOLATCC_MIC325</name>
</gene>
<protein>
    <recommendedName>
        <fullName evidence="3">LITAF domain-containing protein</fullName>
    </recommendedName>
</protein>
<keyword evidence="2" id="KW-1133">Transmembrane helix</keyword>
<dbReference type="PROSITE" id="PS51837">
    <property type="entry name" value="LITAF"/>
    <property type="match status" value="1"/>
</dbReference>
<feature type="domain" description="LITAF" evidence="3">
    <location>
        <begin position="1"/>
        <end position="75"/>
    </location>
</feature>
<organism evidence="4 5">
    <name type="scientific">Blepharisma stoltei</name>
    <dbReference type="NCBI Taxonomy" id="1481888"/>
    <lineage>
        <taxon>Eukaryota</taxon>
        <taxon>Sar</taxon>
        <taxon>Alveolata</taxon>
        <taxon>Ciliophora</taxon>
        <taxon>Postciliodesmatophora</taxon>
        <taxon>Heterotrichea</taxon>
        <taxon>Heterotrichida</taxon>
        <taxon>Blepharismidae</taxon>
        <taxon>Blepharisma</taxon>
    </lineage>
</organism>
<evidence type="ECO:0000313" key="5">
    <source>
        <dbReference type="Proteomes" id="UP001162131"/>
    </source>
</evidence>
<evidence type="ECO:0000256" key="1">
    <source>
        <dbReference type="SAM" id="MobiDB-lite"/>
    </source>
</evidence>